<dbReference type="Pfam" id="PF13359">
    <property type="entry name" value="DDE_Tnp_4"/>
    <property type="match status" value="1"/>
</dbReference>
<name>A0A0L6UH64_9BASI</name>
<proteinExistence type="predicted"/>
<feature type="domain" description="DDE Tnp4" evidence="3">
    <location>
        <begin position="75"/>
        <end position="129"/>
    </location>
</feature>
<reference evidence="4 5" key="1">
    <citation type="submission" date="2015-08" db="EMBL/GenBank/DDBJ databases">
        <title>Next Generation Sequencing and Analysis of the Genome of Puccinia sorghi L Schw, the Causal Agent of Maize Common Rust.</title>
        <authorList>
            <person name="Rochi L."/>
            <person name="Burguener G."/>
            <person name="Darino M."/>
            <person name="Turjanski A."/>
            <person name="Kreff E."/>
            <person name="Dieguez M.J."/>
            <person name="Sacco F."/>
        </authorList>
    </citation>
    <scope>NUCLEOTIDE SEQUENCE [LARGE SCALE GENOMIC DNA]</scope>
    <source>
        <strain evidence="4 5">RO10H11247</strain>
    </source>
</reference>
<gene>
    <name evidence="4" type="ORF">VP01_606g5</name>
</gene>
<comment type="cofactor">
    <cofactor evidence="1">
        <name>a divalent metal cation</name>
        <dbReference type="ChEBI" id="CHEBI:60240"/>
    </cofactor>
</comment>
<dbReference type="EMBL" id="LAVV01011352">
    <property type="protein sequence ID" value="KNZ47884.1"/>
    <property type="molecule type" value="Genomic_DNA"/>
</dbReference>
<sequence>MKWGFTLPLDEKPSIDSQGYYSRKGSYRFSKSILFDSEKQIIYYLTGGPAFSHTRRLWDKCNLNLQNTFNFNWEKFNQDLASLQICDEECIGILKGSFKSLRVLQMELSSVEKMERITKCVDACVVLHN</sequence>
<organism evidence="4 5">
    <name type="scientific">Puccinia sorghi</name>
    <dbReference type="NCBI Taxonomy" id="27349"/>
    <lineage>
        <taxon>Eukaryota</taxon>
        <taxon>Fungi</taxon>
        <taxon>Dikarya</taxon>
        <taxon>Basidiomycota</taxon>
        <taxon>Pucciniomycotina</taxon>
        <taxon>Pucciniomycetes</taxon>
        <taxon>Pucciniales</taxon>
        <taxon>Pucciniaceae</taxon>
        <taxon>Puccinia</taxon>
    </lineage>
</organism>
<accession>A0A0L6UH64</accession>
<protein>
    <recommendedName>
        <fullName evidence="3">DDE Tnp4 domain-containing protein</fullName>
    </recommendedName>
</protein>
<evidence type="ECO:0000313" key="4">
    <source>
        <dbReference type="EMBL" id="KNZ47884.1"/>
    </source>
</evidence>
<dbReference type="AlphaFoldDB" id="A0A0L6UH64"/>
<dbReference type="GO" id="GO:0046872">
    <property type="term" value="F:metal ion binding"/>
    <property type="evidence" value="ECO:0007669"/>
    <property type="project" value="UniProtKB-KW"/>
</dbReference>
<keyword evidence="2" id="KW-0479">Metal-binding</keyword>
<dbReference type="Proteomes" id="UP000037035">
    <property type="component" value="Unassembled WGS sequence"/>
</dbReference>
<dbReference type="OrthoDB" id="2649667at2759"/>
<evidence type="ECO:0000256" key="2">
    <source>
        <dbReference type="ARBA" id="ARBA00022723"/>
    </source>
</evidence>
<dbReference type="VEuPathDB" id="FungiDB:VP01_606g5"/>
<evidence type="ECO:0000256" key="1">
    <source>
        <dbReference type="ARBA" id="ARBA00001968"/>
    </source>
</evidence>
<evidence type="ECO:0000259" key="3">
    <source>
        <dbReference type="Pfam" id="PF13359"/>
    </source>
</evidence>
<dbReference type="InterPro" id="IPR027806">
    <property type="entry name" value="HARBI1_dom"/>
</dbReference>
<comment type="caution">
    <text evidence="4">The sequence shown here is derived from an EMBL/GenBank/DDBJ whole genome shotgun (WGS) entry which is preliminary data.</text>
</comment>
<keyword evidence="5" id="KW-1185">Reference proteome</keyword>
<evidence type="ECO:0000313" key="5">
    <source>
        <dbReference type="Proteomes" id="UP000037035"/>
    </source>
</evidence>